<dbReference type="PROSITE" id="PS51257">
    <property type="entry name" value="PROKAR_LIPOPROTEIN"/>
    <property type="match status" value="1"/>
</dbReference>
<keyword evidence="1" id="KW-0732">Signal</keyword>
<dbReference type="EMBL" id="SMGD01000011">
    <property type="protein sequence ID" value="TCK58733.1"/>
    <property type="molecule type" value="Genomic_DNA"/>
</dbReference>
<dbReference type="AlphaFoldDB" id="A0A4R1K4S1"/>
<accession>A0A4R1K4S1</accession>
<protein>
    <submittedName>
        <fullName evidence="2">Uncharacterized protein DUF1439</fullName>
    </submittedName>
</protein>
<evidence type="ECO:0000313" key="2">
    <source>
        <dbReference type="EMBL" id="TCK58733.1"/>
    </source>
</evidence>
<dbReference type="OrthoDB" id="5688063at2"/>
<dbReference type="RefSeq" id="WP_131911695.1">
    <property type="nucleotide sequence ID" value="NZ_OU594967.1"/>
</dbReference>
<keyword evidence="3" id="KW-1185">Reference proteome</keyword>
<sequence>MKKTLLLLLITLTCTVVSGCGYQLSEADISHYLQKHNDYKQSYNIGALAEVDSKLSQLHVQIGRNKTQQVVLTGQIQIRINSIIKDFEVTSQGIFSSKPVYNKKEGAIYLTNLHIELKDIQPAKLSPIVKRFLPKIQKSLAIYLKNKPIYKLNPDKTKQWLVKRFADDIEITPGQIHLNFSL</sequence>
<dbReference type="InterPro" id="IPR010835">
    <property type="entry name" value="DUF1439"/>
</dbReference>
<evidence type="ECO:0000256" key="1">
    <source>
        <dbReference type="SAM" id="SignalP"/>
    </source>
</evidence>
<dbReference type="Proteomes" id="UP000295565">
    <property type="component" value="Unassembled WGS sequence"/>
</dbReference>
<organism evidence="2 3">
    <name type="scientific">Celerinatantimonas diazotrophica</name>
    <dbReference type="NCBI Taxonomy" id="412034"/>
    <lineage>
        <taxon>Bacteria</taxon>
        <taxon>Pseudomonadati</taxon>
        <taxon>Pseudomonadota</taxon>
        <taxon>Gammaproteobacteria</taxon>
        <taxon>Celerinatantimonadaceae</taxon>
        <taxon>Celerinatantimonas</taxon>
    </lineage>
</organism>
<dbReference type="Gene3D" id="3.15.10.40">
    <property type="entry name" value="Uncharacterised protein PF07273, DUF1439"/>
    <property type="match status" value="1"/>
</dbReference>
<feature type="chain" id="PRO_5020225800" evidence="1">
    <location>
        <begin position="20"/>
        <end position="182"/>
    </location>
</feature>
<evidence type="ECO:0000313" key="3">
    <source>
        <dbReference type="Proteomes" id="UP000295565"/>
    </source>
</evidence>
<feature type="signal peptide" evidence="1">
    <location>
        <begin position="1"/>
        <end position="19"/>
    </location>
</feature>
<comment type="caution">
    <text evidence="2">The sequence shown here is derived from an EMBL/GenBank/DDBJ whole genome shotgun (WGS) entry which is preliminary data.</text>
</comment>
<dbReference type="Pfam" id="PF07273">
    <property type="entry name" value="DUF1439"/>
    <property type="match status" value="1"/>
</dbReference>
<proteinExistence type="predicted"/>
<gene>
    <name evidence="2" type="ORF">EV690_0877</name>
</gene>
<name>A0A4R1K4S1_9GAMM</name>
<reference evidence="2 3" key="1">
    <citation type="submission" date="2019-03" db="EMBL/GenBank/DDBJ databases">
        <title>Genomic Encyclopedia of Type Strains, Phase IV (KMG-IV): sequencing the most valuable type-strain genomes for metagenomic binning, comparative biology and taxonomic classification.</title>
        <authorList>
            <person name="Goeker M."/>
        </authorList>
    </citation>
    <scope>NUCLEOTIDE SEQUENCE [LARGE SCALE GENOMIC DNA]</scope>
    <source>
        <strain evidence="2 3">DSM 18577</strain>
    </source>
</reference>